<dbReference type="AlphaFoldDB" id="A0A523UVJ0"/>
<dbReference type="SUPFAM" id="SSF53474">
    <property type="entry name" value="alpha/beta-Hydrolases"/>
    <property type="match status" value="1"/>
</dbReference>
<dbReference type="Proteomes" id="UP000315525">
    <property type="component" value="Unassembled WGS sequence"/>
</dbReference>
<evidence type="ECO:0000313" key="3">
    <source>
        <dbReference type="Proteomes" id="UP000315525"/>
    </source>
</evidence>
<comment type="caution">
    <text evidence="2">The sequence shown here is derived from an EMBL/GenBank/DDBJ whole genome shotgun (WGS) entry which is preliminary data.</text>
</comment>
<dbReference type="InterPro" id="IPR029058">
    <property type="entry name" value="AB_hydrolase_fold"/>
</dbReference>
<dbReference type="EMBL" id="SOJN01000049">
    <property type="protein sequence ID" value="TET46548.1"/>
    <property type="molecule type" value="Genomic_DNA"/>
</dbReference>
<sequence>MSCTPKSRDEGVEGFWESTLKYPGVEERIVFKFFRMPDGTLKAAMLRPDVTDGEIPVSKLALEDGHLHLEITSLNVSFDGQIRPQGSVIEGQWKHRTFSQPLSLRRVTEVSKRRRPQEPVPPYPYDKEDVVYTDTDARCQLAGTLTLPRRPRPCPAVLLISGGGAQNRDGMILGHRPFLVLADYLSRRGIAVLRVDDRGVGASTGDRSQATSEDYAKDALAGIDFLKERREINPHLIGLMGHSEGGIIAALAAAQSRDVAFVVMMASPGLPGREYLLQYEESTQRALGSSEETVAANRVLQDRILATLEKEENQALTRTKLRQILEELDPPVPEHRLEAALKRFLSPWYRFLVRHDNGATVRKVKCPVLAIFGEKDIQVPPNGNLEAVEHALKRGGNKNYRVVELPSLNHLFQTAETGAPSEYAEIEETLSPVALELIAGWIREHTGVD</sequence>
<dbReference type="PANTHER" id="PTHR43265:SF1">
    <property type="entry name" value="ESTERASE ESTD"/>
    <property type="match status" value="1"/>
</dbReference>
<keyword evidence="2" id="KW-0378">Hydrolase</keyword>
<reference evidence="2 3" key="1">
    <citation type="submission" date="2019-03" db="EMBL/GenBank/DDBJ databases">
        <title>Metabolic potential of uncultured bacteria and archaea associated with petroleum seepage in deep-sea sediments.</title>
        <authorList>
            <person name="Dong X."/>
            <person name="Hubert C."/>
        </authorList>
    </citation>
    <scope>NUCLEOTIDE SEQUENCE [LARGE SCALE GENOMIC DNA]</scope>
    <source>
        <strain evidence="2">E44_bin18</strain>
    </source>
</reference>
<dbReference type="Pfam" id="PF12146">
    <property type="entry name" value="Hydrolase_4"/>
    <property type="match status" value="1"/>
</dbReference>
<dbReference type="InterPro" id="IPR053145">
    <property type="entry name" value="AB_hydrolase_Est10"/>
</dbReference>
<protein>
    <submittedName>
        <fullName evidence="2">Alpha/beta fold hydrolase</fullName>
    </submittedName>
</protein>
<dbReference type="Gene3D" id="3.40.50.1820">
    <property type="entry name" value="alpha/beta hydrolase"/>
    <property type="match status" value="1"/>
</dbReference>
<accession>A0A523UVJ0</accession>
<name>A0A523UVJ0_UNCT6</name>
<dbReference type="InterPro" id="IPR022742">
    <property type="entry name" value="Hydrolase_4"/>
</dbReference>
<dbReference type="PANTHER" id="PTHR43265">
    <property type="entry name" value="ESTERASE ESTD"/>
    <property type="match status" value="1"/>
</dbReference>
<evidence type="ECO:0000313" key="2">
    <source>
        <dbReference type="EMBL" id="TET46548.1"/>
    </source>
</evidence>
<gene>
    <name evidence="2" type="ORF">E3J62_03875</name>
</gene>
<proteinExistence type="predicted"/>
<dbReference type="GO" id="GO:0052689">
    <property type="term" value="F:carboxylic ester hydrolase activity"/>
    <property type="evidence" value="ECO:0007669"/>
    <property type="project" value="TreeGrafter"/>
</dbReference>
<organism evidence="2 3">
    <name type="scientific">candidate division TA06 bacterium</name>
    <dbReference type="NCBI Taxonomy" id="2250710"/>
    <lineage>
        <taxon>Bacteria</taxon>
        <taxon>Bacteria division TA06</taxon>
    </lineage>
</organism>
<feature type="domain" description="Serine aminopeptidase S33" evidence="1">
    <location>
        <begin position="181"/>
        <end position="404"/>
    </location>
</feature>
<evidence type="ECO:0000259" key="1">
    <source>
        <dbReference type="Pfam" id="PF12146"/>
    </source>
</evidence>